<reference evidence="3" key="1">
    <citation type="journal article" date="2019" name="Int. J. Syst. Evol. Microbiol.">
        <title>The Global Catalogue of Microorganisms (GCM) 10K type strain sequencing project: providing services to taxonomists for standard genome sequencing and annotation.</title>
        <authorList>
            <consortium name="The Broad Institute Genomics Platform"/>
            <consortium name="The Broad Institute Genome Sequencing Center for Infectious Disease"/>
            <person name="Wu L."/>
            <person name="Ma J."/>
        </authorList>
    </citation>
    <scope>NUCLEOTIDE SEQUENCE [LARGE SCALE GENOMIC DNA]</scope>
    <source>
        <strain evidence="3">KACC 11588</strain>
    </source>
</reference>
<organism evidence="2 3">
    <name type="scientific">Rubellimicrobium aerolatum</name>
    <dbReference type="NCBI Taxonomy" id="490979"/>
    <lineage>
        <taxon>Bacteria</taxon>
        <taxon>Pseudomonadati</taxon>
        <taxon>Pseudomonadota</taxon>
        <taxon>Alphaproteobacteria</taxon>
        <taxon>Rhodobacterales</taxon>
        <taxon>Roseobacteraceae</taxon>
        <taxon>Rubellimicrobium</taxon>
    </lineage>
</organism>
<dbReference type="SUPFAM" id="SSF53474">
    <property type="entry name" value="alpha/beta-Hydrolases"/>
    <property type="match status" value="1"/>
</dbReference>
<dbReference type="Proteomes" id="UP001596056">
    <property type="component" value="Unassembled WGS sequence"/>
</dbReference>
<dbReference type="PANTHER" id="PTHR43037">
    <property type="entry name" value="UNNAMED PRODUCT-RELATED"/>
    <property type="match status" value="1"/>
</dbReference>
<gene>
    <name evidence="2" type="ORF">ACFPOC_10395</name>
</gene>
<dbReference type="InterPro" id="IPR029058">
    <property type="entry name" value="AB_hydrolase_fold"/>
</dbReference>
<keyword evidence="3" id="KW-1185">Reference proteome</keyword>
<evidence type="ECO:0008006" key="4">
    <source>
        <dbReference type="Google" id="ProtNLM"/>
    </source>
</evidence>
<dbReference type="PANTHER" id="PTHR43037:SF1">
    <property type="entry name" value="BLL1128 PROTEIN"/>
    <property type="match status" value="1"/>
</dbReference>
<dbReference type="RefSeq" id="WP_209841553.1">
    <property type="nucleotide sequence ID" value="NZ_JAGGJP010000011.1"/>
</dbReference>
<dbReference type="EMBL" id="JBHSNA010000008">
    <property type="protein sequence ID" value="MFC5566821.1"/>
    <property type="molecule type" value="Genomic_DNA"/>
</dbReference>
<keyword evidence="1" id="KW-0732">Signal</keyword>
<dbReference type="InterPro" id="IPR050955">
    <property type="entry name" value="Plant_Biomass_Hydrol_Est"/>
</dbReference>
<protein>
    <recommendedName>
        <fullName evidence="4">Peptidase</fullName>
    </recommendedName>
</protein>
<evidence type="ECO:0000256" key="1">
    <source>
        <dbReference type="ARBA" id="ARBA00022729"/>
    </source>
</evidence>
<accession>A0ABW0SD01</accession>
<dbReference type="Gene3D" id="3.40.50.1820">
    <property type="entry name" value="alpha/beta hydrolase"/>
    <property type="match status" value="1"/>
</dbReference>
<sequence>MAEVAAANGDTLAAASVETSAVRNLVLDEFEQRVWNDPETGDTLPYNLFVPKGYDPSRSYPLVNFMHDAGATSDDPLFTLKQGLGAIVWASPEDQAKRPCFVLAPQFAEIIADDDNNTSSMLDTTINLIKALVEEFSIDAGRLHTTGQSGGGMLSIAMNIKYPDFFAASFLVACQWGPELVAPMAGNRLFIVTSQDDPGAFPGQNAITEALEDTGATVSRAIWDGTWTAEQFRFAFDDLDAEGARINYVSFAEGTVIPEGQSAAGASGHRNTWRVAYAIEPIREWIFRADA</sequence>
<comment type="caution">
    <text evidence="2">The sequence shown here is derived from an EMBL/GenBank/DDBJ whole genome shotgun (WGS) entry which is preliminary data.</text>
</comment>
<evidence type="ECO:0000313" key="3">
    <source>
        <dbReference type="Proteomes" id="UP001596056"/>
    </source>
</evidence>
<evidence type="ECO:0000313" key="2">
    <source>
        <dbReference type="EMBL" id="MFC5566821.1"/>
    </source>
</evidence>
<name>A0ABW0SD01_9RHOB</name>
<proteinExistence type="predicted"/>